<accession>A0A9P6JLC7</accession>
<dbReference type="AlphaFoldDB" id="A0A9P6JLC7"/>
<feature type="region of interest" description="Disordered" evidence="1">
    <location>
        <begin position="184"/>
        <end position="220"/>
    </location>
</feature>
<dbReference type="EMBL" id="MU157887">
    <property type="protein sequence ID" value="KAF9525182.1"/>
    <property type="molecule type" value="Genomic_DNA"/>
</dbReference>
<evidence type="ECO:0000313" key="2">
    <source>
        <dbReference type="EMBL" id="KAF9525182.1"/>
    </source>
</evidence>
<evidence type="ECO:0000256" key="1">
    <source>
        <dbReference type="SAM" id="MobiDB-lite"/>
    </source>
</evidence>
<proteinExistence type="predicted"/>
<organism evidence="2 3">
    <name type="scientific">Crepidotus variabilis</name>
    <dbReference type="NCBI Taxonomy" id="179855"/>
    <lineage>
        <taxon>Eukaryota</taxon>
        <taxon>Fungi</taxon>
        <taxon>Dikarya</taxon>
        <taxon>Basidiomycota</taxon>
        <taxon>Agaricomycotina</taxon>
        <taxon>Agaricomycetes</taxon>
        <taxon>Agaricomycetidae</taxon>
        <taxon>Agaricales</taxon>
        <taxon>Agaricineae</taxon>
        <taxon>Crepidotaceae</taxon>
        <taxon>Crepidotus</taxon>
    </lineage>
</organism>
<keyword evidence="3" id="KW-1185">Reference proteome</keyword>
<gene>
    <name evidence="2" type="ORF">CPB83DRAFT_885719</name>
</gene>
<reference evidence="2" key="1">
    <citation type="submission" date="2020-11" db="EMBL/GenBank/DDBJ databases">
        <authorList>
            <consortium name="DOE Joint Genome Institute"/>
            <person name="Ahrendt S."/>
            <person name="Riley R."/>
            <person name="Andreopoulos W."/>
            <person name="Labutti K."/>
            <person name="Pangilinan J."/>
            <person name="Ruiz-Duenas F.J."/>
            <person name="Barrasa J.M."/>
            <person name="Sanchez-Garcia M."/>
            <person name="Camarero S."/>
            <person name="Miyauchi S."/>
            <person name="Serrano A."/>
            <person name="Linde D."/>
            <person name="Babiker R."/>
            <person name="Drula E."/>
            <person name="Ayuso-Fernandez I."/>
            <person name="Pacheco R."/>
            <person name="Padilla G."/>
            <person name="Ferreira P."/>
            <person name="Barriuso J."/>
            <person name="Kellner H."/>
            <person name="Castanera R."/>
            <person name="Alfaro M."/>
            <person name="Ramirez L."/>
            <person name="Pisabarro A.G."/>
            <person name="Kuo A."/>
            <person name="Tritt A."/>
            <person name="Lipzen A."/>
            <person name="He G."/>
            <person name="Yan M."/>
            <person name="Ng V."/>
            <person name="Cullen D."/>
            <person name="Martin F."/>
            <person name="Rosso M.-N."/>
            <person name="Henrissat B."/>
            <person name="Hibbett D."/>
            <person name="Martinez A.T."/>
            <person name="Grigoriev I.V."/>
        </authorList>
    </citation>
    <scope>NUCLEOTIDE SEQUENCE</scope>
    <source>
        <strain evidence="2">CBS 506.95</strain>
    </source>
</reference>
<comment type="caution">
    <text evidence="2">The sequence shown here is derived from an EMBL/GenBank/DDBJ whole genome shotgun (WGS) entry which is preliminary data.</text>
</comment>
<dbReference type="Proteomes" id="UP000807306">
    <property type="component" value="Unassembled WGS sequence"/>
</dbReference>
<protein>
    <submittedName>
        <fullName evidence="2">Uncharacterized protein</fullName>
    </submittedName>
</protein>
<sequence>MSRQLRHFCAEIETRGESIETVKTTTAKGRLVLHERLQSIRTLPGFCIYKSSPALQHYSSDFRVEHVQRFGHADSRGSPGYVLMWVFKKRSMPDGDDLMDEKPVLKREGGARERRNARRCWIRAADALSSVLEAEVVVVFSGTTMGGEPTAKTGRDFGMTETVKSGQIIPQRPDGEERQRQVEEENIKRDSGLSGCRSGLSRGKPNTAKTSSSFPNLPRSLESPPPFFYGRQVWPLLKTPINKLSNTIALRPIILATWSYGS</sequence>
<evidence type="ECO:0000313" key="3">
    <source>
        <dbReference type="Proteomes" id="UP000807306"/>
    </source>
</evidence>
<name>A0A9P6JLC7_9AGAR</name>
<feature type="compositionally biased region" description="Low complexity" evidence="1">
    <location>
        <begin position="192"/>
        <end position="203"/>
    </location>
</feature>